<sequence>MAITHLCRTCSKTFTTPNGLKCHAGAKHPNSPVKKGRNFKCPFCQRMFKSPSGIAQHIESGYHKVTRHQVTAAVHNMRIIPNISVKRITGPVQPSTTRTTYIATAASLHGNKYKCSLCKREFNTLGGLNSHLNSAAHDDKEFRCPKCKREFTLVSGFVQHLECQACGLTKPAEINGYFRNLTGRFSRLLTM</sequence>
<dbReference type="PANTHER" id="PTHR24409">
    <property type="entry name" value="ZINC FINGER PROTEIN 142"/>
    <property type="match status" value="1"/>
</dbReference>
<feature type="domain" description="C2H2-type" evidence="6">
    <location>
        <begin position="113"/>
        <end position="142"/>
    </location>
</feature>
<dbReference type="Gene3D" id="3.30.160.60">
    <property type="entry name" value="Classic Zinc Finger"/>
    <property type="match status" value="2"/>
</dbReference>
<dbReference type="AlphaFoldDB" id="A0A9P5YYY8"/>
<dbReference type="Pfam" id="PF12874">
    <property type="entry name" value="zf-met"/>
    <property type="match status" value="1"/>
</dbReference>
<evidence type="ECO:0000256" key="3">
    <source>
        <dbReference type="ARBA" id="ARBA00022771"/>
    </source>
</evidence>
<keyword evidence="3 5" id="KW-0863">Zinc-finger</keyword>
<evidence type="ECO:0000256" key="5">
    <source>
        <dbReference type="PROSITE-ProRule" id="PRU00042"/>
    </source>
</evidence>
<evidence type="ECO:0000256" key="1">
    <source>
        <dbReference type="ARBA" id="ARBA00022723"/>
    </source>
</evidence>
<evidence type="ECO:0000256" key="4">
    <source>
        <dbReference type="ARBA" id="ARBA00022833"/>
    </source>
</evidence>
<dbReference type="Pfam" id="PF00096">
    <property type="entry name" value="zf-C2H2"/>
    <property type="match status" value="1"/>
</dbReference>
<dbReference type="GO" id="GO:0000981">
    <property type="term" value="F:DNA-binding transcription factor activity, RNA polymerase II-specific"/>
    <property type="evidence" value="ECO:0007669"/>
    <property type="project" value="TreeGrafter"/>
</dbReference>
<dbReference type="InterPro" id="IPR013087">
    <property type="entry name" value="Znf_C2H2_type"/>
</dbReference>
<dbReference type="Proteomes" id="UP000807469">
    <property type="component" value="Unassembled WGS sequence"/>
</dbReference>
<comment type="caution">
    <text evidence="7">The sequence shown here is derived from an EMBL/GenBank/DDBJ whole genome shotgun (WGS) entry which is preliminary data.</text>
</comment>
<feature type="domain" description="C2H2-type" evidence="6">
    <location>
        <begin position="39"/>
        <end position="68"/>
    </location>
</feature>
<keyword evidence="8" id="KW-1185">Reference proteome</keyword>
<dbReference type="OrthoDB" id="6077919at2759"/>
<name>A0A9P5YYY8_9AGAR</name>
<keyword evidence="1" id="KW-0479">Metal-binding</keyword>
<keyword evidence="2" id="KW-0677">Repeat</keyword>
<evidence type="ECO:0000256" key="2">
    <source>
        <dbReference type="ARBA" id="ARBA00022737"/>
    </source>
</evidence>
<dbReference type="EMBL" id="MU155272">
    <property type="protein sequence ID" value="KAF9477089.1"/>
    <property type="molecule type" value="Genomic_DNA"/>
</dbReference>
<proteinExistence type="predicted"/>
<dbReference type="PROSITE" id="PS50157">
    <property type="entry name" value="ZINC_FINGER_C2H2_2"/>
    <property type="match status" value="2"/>
</dbReference>
<organism evidence="7 8">
    <name type="scientific">Pholiota conissans</name>
    <dbReference type="NCBI Taxonomy" id="109636"/>
    <lineage>
        <taxon>Eukaryota</taxon>
        <taxon>Fungi</taxon>
        <taxon>Dikarya</taxon>
        <taxon>Basidiomycota</taxon>
        <taxon>Agaricomycotina</taxon>
        <taxon>Agaricomycetes</taxon>
        <taxon>Agaricomycetidae</taxon>
        <taxon>Agaricales</taxon>
        <taxon>Agaricineae</taxon>
        <taxon>Strophariaceae</taxon>
        <taxon>Pholiota</taxon>
    </lineage>
</organism>
<dbReference type="SMART" id="SM00355">
    <property type="entry name" value="ZnF_C2H2"/>
    <property type="match status" value="4"/>
</dbReference>
<dbReference type="PROSITE" id="PS00028">
    <property type="entry name" value="ZINC_FINGER_C2H2_1"/>
    <property type="match status" value="3"/>
</dbReference>
<dbReference type="InterPro" id="IPR036236">
    <property type="entry name" value="Znf_C2H2_sf"/>
</dbReference>
<dbReference type="SUPFAM" id="SSF57667">
    <property type="entry name" value="beta-beta-alpha zinc fingers"/>
    <property type="match status" value="2"/>
</dbReference>
<evidence type="ECO:0000313" key="8">
    <source>
        <dbReference type="Proteomes" id="UP000807469"/>
    </source>
</evidence>
<dbReference type="GO" id="GO:0008270">
    <property type="term" value="F:zinc ion binding"/>
    <property type="evidence" value="ECO:0007669"/>
    <property type="project" value="UniProtKB-KW"/>
</dbReference>
<gene>
    <name evidence="7" type="ORF">BDN70DRAFT_881580</name>
</gene>
<keyword evidence="4" id="KW-0862">Zinc</keyword>
<dbReference type="GO" id="GO:0005634">
    <property type="term" value="C:nucleus"/>
    <property type="evidence" value="ECO:0007669"/>
    <property type="project" value="TreeGrafter"/>
</dbReference>
<protein>
    <recommendedName>
        <fullName evidence="6">C2H2-type domain-containing protein</fullName>
    </recommendedName>
</protein>
<evidence type="ECO:0000259" key="6">
    <source>
        <dbReference type="PROSITE" id="PS50157"/>
    </source>
</evidence>
<reference evidence="7" key="1">
    <citation type="submission" date="2020-11" db="EMBL/GenBank/DDBJ databases">
        <authorList>
            <consortium name="DOE Joint Genome Institute"/>
            <person name="Ahrendt S."/>
            <person name="Riley R."/>
            <person name="Andreopoulos W."/>
            <person name="Labutti K."/>
            <person name="Pangilinan J."/>
            <person name="Ruiz-Duenas F.J."/>
            <person name="Barrasa J.M."/>
            <person name="Sanchez-Garcia M."/>
            <person name="Camarero S."/>
            <person name="Miyauchi S."/>
            <person name="Serrano A."/>
            <person name="Linde D."/>
            <person name="Babiker R."/>
            <person name="Drula E."/>
            <person name="Ayuso-Fernandez I."/>
            <person name="Pacheco R."/>
            <person name="Padilla G."/>
            <person name="Ferreira P."/>
            <person name="Barriuso J."/>
            <person name="Kellner H."/>
            <person name="Castanera R."/>
            <person name="Alfaro M."/>
            <person name="Ramirez L."/>
            <person name="Pisabarro A.G."/>
            <person name="Kuo A."/>
            <person name="Tritt A."/>
            <person name="Lipzen A."/>
            <person name="He G."/>
            <person name="Yan M."/>
            <person name="Ng V."/>
            <person name="Cullen D."/>
            <person name="Martin F."/>
            <person name="Rosso M.-N."/>
            <person name="Henrissat B."/>
            <person name="Hibbett D."/>
            <person name="Martinez A.T."/>
            <person name="Grigoriev I.V."/>
        </authorList>
    </citation>
    <scope>NUCLEOTIDE SEQUENCE</scope>
    <source>
        <strain evidence="7">CIRM-BRFM 674</strain>
    </source>
</reference>
<dbReference type="PANTHER" id="PTHR24409:SF356">
    <property type="entry name" value="C2H2 FINGER DOMAIN TRANSCRIPTION FACTOR (EUROFUNG)"/>
    <property type="match status" value="1"/>
</dbReference>
<accession>A0A9P5YYY8</accession>
<evidence type="ECO:0000313" key="7">
    <source>
        <dbReference type="EMBL" id="KAF9477089.1"/>
    </source>
</evidence>
<dbReference type="GO" id="GO:0000977">
    <property type="term" value="F:RNA polymerase II transcription regulatory region sequence-specific DNA binding"/>
    <property type="evidence" value="ECO:0007669"/>
    <property type="project" value="TreeGrafter"/>
</dbReference>